<dbReference type="GO" id="GO:0046872">
    <property type="term" value="F:metal ion binding"/>
    <property type="evidence" value="ECO:0007669"/>
    <property type="project" value="UniProtKB-KW"/>
</dbReference>
<dbReference type="Pfam" id="PF02769">
    <property type="entry name" value="AIRS_C"/>
    <property type="match status" value="1"/>
</dbReference>
<keyword evidence="8" id="KW-0067">ATP-binding</keyword>
<dbReference type="GO" id="GO:0005524">
    <property type="term" value="F:ATP binding"/>
    <property type="evidence" value="ECO:0007669"/>
    <property type="project" value="UniProtKB-KW"/>
</dbReference>
<evidence type="ECO:0000256" key="3">
    <source>
        <dbReference type="ARBA" id="ARBA00012747"/>
    </source>
</evidence>
<keyword evidence="7" id="KW-0658">Purine biosynthesis</keyword>
<dbReference type="GO" id="GO:0016740">
    <property type="term" value="F:transferase activity"/>
    <property type="evidence" value="ECO:0007669"/>
    <property type="project" value="UniProtKB-KW"/>
</dbReference>
<dbReference type="SMART" id="SM01211">
    <property type="entry name" value="GATase_5"/>
    <property type="match status" value="1"/>
</dbReference>
<evidence type="ECO:0000256" key="2">
    <source>
        <dbReference type="ARBA" id="ARBA00008608"/>
    </source>
</evidence>
<dbReference type="GO" id="GO:0006164">
    <property type="term" value="P:purine nucleotide biosynthetic process"/>
    <property type="evidence" value="ECO:0007669"/>
    <property type="project" value="UniProtKB-KW"/>
</dbReference>
<evidence type="ECO:0000256" key="6">
    <source>
        <dbReference type="ARBA" id="ARBA00022741"/>
    </source>
</evidence>
<dbReference type="AlphaFoldDB" id="A0A3B0V219"/>
<name>A0A3B0V219_9ZZZZ</name>
<organism evidence="15">
    <name type="scientific">hydrothermal vent metagenome</name>
    <dbReference type="NCBI Taxonomy" id="652676"/>
    <lineage>
        <taxon>unclassified sequences</taxon>
        <taxon>metagenomes</taxon>
        <taxon>ecological metagenomes</taxon>
    </lineage>
</organism>
<sequence length="497" mass="54864">SLLISAFTNVKDITKSITPYFDNNNSHSLFYLDLAAGQKRLGASSLAQAYQQLGDVVPDLDNVEYMLEFWQIIQSAISQDLLAAYHDISDGGIFTTILEMCIASQAGATVNLDFSSKQSLAVLFSEELGAVIAVTQANCEQFNQLIEQFALSQHIYKIADTDLANDLSDKTLKFIHNGNQIFAQSLISLQQQWSKTSHLMASLRDNPQTCNQEFALIGNDDQGLSPKVAFNFDESIIAPYINTSRPKVAILREQGVNGQKEMAMAFHRAGFDSYDVHMQDLLAGKINLMDYQGMAVCGGFSYGDVLGAGKGWANSILFHQATKQQFRQYFADSTKFTLGVCNGCQMLSALTELIPGSKHWPVFVKNTSEQFEARFSAIKINQTNSIFFTGMQGAQIPVAISHGEGRAVFASADVATKANITASYVDNNGVATASYPFNPNGSQFATAAIANTSGNVMIMMPHPERVFRAVQMSWHPQQWQHNSPWMRMFYNARSFVK</sequence>
<dbReference type="Gene3D" id="3.90.650.10">
    <property type="entry name" value="PurM-like C-terminal domain"/>
    <property type="match status" value="1"/>
</dbReference>
<dbReference type="PANTHER" id="PTHR10099:SF1">
    <property type="entry name" value="PHOSPHORIBOSYLFORMYLGLYCINAMIDINE SYNTHASE"/>
    <property type="match status" value="1"/>
</dbReference>
<dbReference type="PROSITE" id="PS51273">
    <property type="entry name" value="GATASE_TYPE_1"/>
    <property type="match status" value="1"/>
</dbReference>
<keyword evidence="10 15" id="KW-0315">Glutamine amidotransferase</keyword>
<dbReference type="GO" id="GO:0005737">
    <property type="term" value="C:cytoplasm"/>
    <property type="evidence" value="ECO:0007669"/>
    <property type="project" value="TreeGrafter"/>
</dbReference>
<reference evidence="15" key="1">
    <citation type="submission" date="2018-06" db="EMBL/GenBank/DDBJ databases">
        <authorList>
            <person name="Zhirakovskaya E."/>
        </authorList>
    </citation>
    <scope>NUCLEOTIDE SEQUENCE</scope>
</reference>
<evidence type="ECO:0000256" key="11">
    <source>
        <dbReference type="ARBA" id="ARBA00029823"/>
    </source>
</evidence>
<gene>
    <name evidence="15" type="ORF">MNBD_GAMMA01-2192</name>
</gene>
<dbReference type="GO" id="GO:0004642">
    <property type="term" value="F:phosphoribosylformylglycinamidine synthase activity"/>
    <property type="evidence" value="ECO:0007669"/>
    <property type="project" value="UniProtKB-EC"/>
</dbReference>
<dbReference type="InterPro" id="IPR036676">
    <property type="entry name" value="PurM-like_C_sf"/>
</dbReference>
<evidence type="ECO:0000256" key="7">
    <source>
        <dbReference type="ARBA" id="ARBA00022755"/>
    </source>
</evidence>
<keyword evidence="15" id="KW-0808">Transferase</keyword>
<keyword evidence="4 15" id="KW-0436">Ligase</keyword>
<feature type="non-terminal residue" evidence="15">
    <location>
        <position position="1"/>
    </location>
</feature>
<dbReference type="Pfam" id="PF13507">
    <property type="entry name" value="GATase_5"/>
    <property type="match status" value="1"/>
</dbReference>
<dbReference type="InterPro" id="IPR029062">
    <property type="entry name" value="Class_I_gatase-like"/>
</dbReference>
<dbReference type="EC" id="6.3.5.3" evidence="3"/>
<dbReference type="SUPFAM" id="SSF52317">
    <property type="entry name" value="Class I glutamine amidotransferase-like"/>
    <property type="match status" value="1"/>
</dbReference>
<evidence type="ECO:0000256" key="8">
    <source>
        <dbReference type="ARBA" id="ARBA00022840"/>
    </source>
</evidence>
<evidence type="ECO:0000256" key="13">
    <source>
        <dbReference type="ARBA" id="ARBA00052585"/>
    </source>
</evidence>
<dbReference type="PANTHER" id="PTHR10099">
    <property type="entry name" value="PHOSPHORIBOSYLFORMYLGLYCINAMIDINE SYNTHASE"/>
    <property type="match status" value="1"/>
</dbReference>
<dbReference type="EMBL" id="UOEW01000089">
    <property type="protein sequence ID" value="VAW34940.1"/>
    <property type="molecule type" value="Genomic_DNA"/>
</dbReference>
<feature type="domain" description="PurM-like C-terminal" evidence="14">
    <location>
        <begin position="40"/>
        <end position="151"/>
    </location>
</feature>
<evidence type="ECO:0000256" key="10">
    <source>
        <dbReference type="ARBA" id="ARBA00022962"/>
    </source>
</evidence>
<dbReference type="CDD" id="cd01740">
    <property type="entry name" value="GATase1_FGAR_AT"/>
    <property type="match status" value="1"/>
</dbReference>
<protein>
    <recommendedName>
        <fullName evidence="3">phosphoribosylformylglycinamidine synthase</fullName>
        <ecNumber evidence="3">6.3.5.3</ecNumber>
    </recommendedName>
    <alternativeName>
        <fullName evidence="12">Formylglycinamide ribonucleotide amidotransferase</fullName>
    </alternativeName>
    <alternativeName>
        <fullName evidence="11">Formylglycinamide ribotide amidotransferase</fullName>
    </alternativeName>
</protein>
<evidence type="ECO:0000256" key="5">
    <source>
        <dbReference type="ARBA" id="ARBA00022723"/>
    </source>
</evidence>
<proteinExistence type="inferred from homology"/>
<keyword evidence="9" id="KW-0460">Magnesium</keyword>
<evidence type="ECO:0000259" key="14">
    <source>
        <dbReference type="Pfam" id="PF02769"/>
    </source>
</evidence>
<keyword evidence="5" id="KW-0479">Metal-binding</keyword>
<evidence type="ECO:0000256" key="12">
    <source>
        <dbReference type="ARBA" id="ARBA00032632"/>
    </source>
</evidence>
<comment type="pathway">
    <text evidence="1">Purine metabolism; IMP biosynthesis via de novo pathway; 5-amino-1-(5-phospho-D-ribosyl)imidazole from N(2)-formyl-N(1)-(5-phospho-D-ribosyl)glycinamide: step 1/2.</text>
</comment>
<dbReference type="InterPro" id="IPR010918">
    <property type="entry name" value="PurM-like_C_dom"/>
</dbReference>
<dbReference type="Gene3D" id="3.40.50.880">
    <property type="match status" value="1"/>
</dbReference>
<keyword evidence="6" id="KW-0547">Nucleotide-binding</keyword>
<evidence type="ECO:0000256" key="1">
    <source>
        <dbReference type="ARBA" id="ARBA00004920"/>
    </source>
</evidence>
<dbReference type="SUPFAM" id="SSF56042">
    <property type="entry name" value="PurM C-terminal domain-like"/>
    <property type="match status" value="1"/>
</dbReference>
<evidence type="ECO:0000256" key="9">
    <source>
        <dbReference type="ARBA" id="ARBA00022842"/>
    </source>
</evidence>
<evidence type="ECO:0000313" key="15">
    <source>
        <dbReference type="EMBL" id="VAW34940.1"/>
    </source>
</evidence>
<evidence type="ECO:0000256" key="4">
    <source>
        <dbReference type="ARBA" id="ARBA00022598"/>
    </source>
</evidence>
<comment type="similarity">
    <text evidence="2">In the N-terminal section; belongs to the FGAMS family.</text>
</comment>
<dbReference type="FunFam" id="3.40.50.880:FF:000008">
    <property type="entry name" value="Phosphoribosylformylglycinamidine synthase"/>
    <property type="match status" value="1"/>
</dbReference>
<comment type="catalytic activity">
    <reaction evidence="13">
        <text>N(2)-formyl-N(1)-(5-phospho-beta-D-ribosyl)glycinamide + L-glutamine + ATP + H2O = 2-formamido-N(1)-(5-O-phospho-beta-D-ribosyl)acetamidine + L-glutamate + ADP + phosphate + H(+)</text>
        <dbReference type="Rhea" id="RHEA:17129"/>
        <dbReference type="ChEBI" id="CHEBI:15377"/>
        <dbReference type="ChEBI" id="CHEBI:15378"/>
        <dbReference type="ChEBI" id="CHEBI:29985"/>
        <dbReference type="ChEBI" id="CHEBI:30616"/>
        <dbReference type="ChEBI" id="CHEBI:43474"/>
        <dbReference type="ChEBI" id="CHEBI:58359"/>
        <dbReference type="ChEBI" id="CHEBI:147286"/>
        <dbReference type="ChEBI" id="CHEBI:147287"/>
        <dbReference type="ChEBI" id="CHEBI:456216"/>
        <dbReference type="EC" id="6.3.5.3"/>
    </reaction>
</comment>
<accession>A0A3B0V219</accession>